<evidence type="ECO:0000313" key="6">
    <source>
        <dbReference type="Proteomes" id="UP001497444"/>
    </source>
</evidence>
<feature type="repeat" description="PPR" evidence="2">
    <location>
        <begin position="111"/>
        <end position="145"/>
    </location>
</feature>
<evidence type="ECO:0000256" key="1">
    <source>
        <dbReference type="ARBA" id="ARBA00022737"/>
    </source>
</evidence>
<dbReference type="PROSITE" id="PS51375">
    <property type="entry name" value="PPR"/>
    <property type="match status" value="3"/>
</dbReference>
<dbReference type="InterPro" id="IPR011990">
    <property type="entry name" value="TPR-like_helical_dom_sf"/>
</dbReference>
<dbReference type="InterPro" id="IPR002885">
    <property type="entry name" value="PPR_rpt"/>
</dbReference>
<dbReference type="Pfam" id="PF17177">
    <property type="entry name" value="PPR_long"/>
    <property type="match status" value="1"/>
</dbReference>
<dbReference type="Proteomes" id="UP001497444">
    <property type="component" value="Chromosome 5"/>
</dbReference>
<evidence type="ECO:0000256" key="2">
    <source>
        <dbReference type="PROSITE-ProRule" id="PRU00708"/>
    </source>
</evidence>
<feature type="compositionally biased region" description="Basic and acidic residues" evidence="3">
    <location>
        <begin position="490"/>
        <end position="499"/>
    </location>
</feature>
<feature type="repeat" description="PPR" evidence="2">
    <location>
        <begin position="146"/>
        <end position="180"/>
    </location>
</feature>
<dbReference type="PANTHER" id="PTHR47801:SF1">
    <property type="entry name" value="OS05G0145600 PROTEIN"/>
    <property type="match status" value="1"/>
</dbReference>
<feature type="repeat" description="PPR" evidence="2">
    <location>
        <begin position="181"/>
        <end position="215"/>
    </location>
</feature>
<evidence type="ECO:0000259" key="4">
    <source>
        <dbReference type="Pfam" id="PF17177"/>
    </source>
</evidence>
<sequence length="518" mass="57283">MTGAARLSTILLQRARILQYSASWLSAPALPKLGVVEHYSWLSQQEGGDVSVGQRERSYSSAAPSAAYTARNYASNIAEYNRKLIEINNSRRAYLMRDIYEDMQIDGVQPVRDTFHTLISGCMKGDRLQDVMYFFEEMKAMGLAPDVAIYNSVILSCGRCNQIDHAFQVAEEMESNGIPPKHRTFLALLKSCGIAGRVDEAYGVVRRMAASGLTLNSSCYCALIMAYKNRKPVNEDTFHKIFELLEQSKGCEAGSAESEGREDFEEELASLVTGGDIQPTRSYVNRRFTVYYAALQACSELGNATAAKAVIEMLEQSGQQIDASALTELVKCHIAQGHPETAVSEFDKFVESGKNPTLNLYITLIQGCLTKPNASRLASANRLLQQMAERGYFLNTVLGSNLLTLASNDNGGDFSTANCIWDMMQNRNLRASFRAASAYYNGLQRHKVPEDDARLAGARELVSRNERRYNWTSGAQAQTQTGSDQGVDQDAEHETEHVSQDTTEPGYEQVDQSVSAMT</sequence>
<dbReference type="InterPro" id="IPR033443">
    <property type="entry name" value="PROP1-like_PPR_dom"/>
</dbReference>
<dbReference type="EMBL" id="OZ020100">
    <property type="protein sequence ID" value="CAK9273194.1"/>
    <property type="molecule type" value="Genomic_DNA"/>
</dbReference>
<accession>A0ABP0X3N6</accession>
<feature type="compositionally biased region" description="Polar residues" evidence="3">
    <location>
        <begin position="470"/>
        <end position="486"/>
    </location>
</feature>
<keyword evidence="1" id="KW-0677">Repeat</keyword>
<gene>
    <name evidence="5" type="ORF">CSSPJE1EN1_LOCUS18672</name>
</gene>
<reference evidence="5" key="1">
    <citation type="submission" date="2024-02" db="EMBL/GenBank/DDBJ databases">
        <authorList>
            <consortium name="ELIXIR-Norway"/>
            <consortium name="Elixir Norway"/>
        </authorList>
    </citation>
    <scope>NUCLEOTIDE SEQUENCE</scope>
</reference>
<feature type="domain" description="PROP1-like PPR" evidence="4">
    <location>
        <begin position="98"/>
        <end position="247"/>
    </location>
</feature>
<proteinExistence type="predicted"/>
<keyword evidence="6" id="KW-1185">Reference proteome</keyword>
<dbReference type="PANTHER" id="PTHR47801">
    <property type="entry name" value="OS05G0145600 PROTEIN"/>
    <property type="match status" value="1"/>
</dbReference>
<evidence type="ECO:0000313" key="5">
    <source>
        <dbReference type="EMBL" id="CAK9273194.1"/>
    </source>
</evidence>
<dbReference type="NCBIfam" id="TIGR00756">
    <property type="entry name" value="PPR"/>
    <property type="match status" value="3"/>
</dbReference>
<protein>
    <recommendedName>
        <fullName evidence="4">PROP1-like PPR domain-containing protein</fullName>
    </recommendedName>
</protein>
<name>A0ABP0X3N6_9BRYO</name>
<organism evidence="5 6">
    <name type="scientific">Sphagnum jensenii</name>
    <dbReference type="NCBI Taxonomy" id="128206"/>
    <lineage>
        <taxon>Eukaryota</taxon>
        <taxon>Viridiplantae</taxon>
        <taxon>Streptophyta</taxon>
        <taxon>Embryophyta</taxon>
        <taxon>Bryophyta</taxon>
        <taxon>Sphagnophytina</taxon>
        <taxon>Sphagnopsida</taxon>
        <taxon>Sphagnales</taxon>
        <taxon>Sphagnaceae</taxon>
        <taxon>Sphagnum</taxon>
    </lineage>
</organism>
<dbReference type="Gene3D" id="1.25.40.10">
    <property type="entry name" value="Tetratricopeptide repeat domain"/>
    <property type="match status" value="2"/>
</dbReference>
<evidence type="ECO:0000256" key="3">
    <source>
        <dbReference type="SAM" id="MobiDB-lite"/>
    </source>
</evidence>
<feature type="region of interest" description="Disordered" evidence="3">
    <location>
        <begin position="467"/>
        <end position="518"/>
    </location>
</feature>